<comment type="caution">
    <text evidence="2">The sequence shown here is derived from an EMBL/GenBank/DDBJ whole genome shotgun (WGS) entry which is preliminary data.</text>
</comment>
<dbReference type="AlphaFoldDB" id="A0A1R2CQP6"/>
<dbReference type="GO" id="GO:0097720">
    <property type="term" value="P:calcineurin-mediated signaling"/>
    <property type="evidence" value="ECO:0007669"/>
    <property type="project" value="InterPro"/>
</dbReference>
<dbReference type="EMBL" id="MPUH01000083">
    <property type="protein sequence ID" value="OMJ91329.1"/>
    <property type="molecule type" value="Genomic_DNA"/>
</dbReference>
<dbReference type="GO" id="GO:0033192">
    <property type="term" value="F:calmodulin-dependent protein phosphatase activity"/>
    <property type="evidence" value="ECO:0007669"/>
    <property type="project" value="InterPro"/>
</dbReference>
<dbReference type="InterPro" id="IPR006186">
    <property type="entry name" value="Ser/Thr-sp_prot-phosphatase"/>
</dbReference>
<keyword evidence="3" id="KW-1185">Reference proteome</keyword>
<evidence type="ECO:0000313" key="2">
    <source>
        <dbReference type="EMBL" id="OMJ91329.1"/>
    </source>
</evidence>
<dbReference type="PRINTS" id="PR00114">
    <property type="entry name" value="STPHPHTASE"/>
</dbReference>
<sequence length="465" mass="52868">MEPLKDPLADRYLPNLQPPPAAYLSKTLLFPQNNSVPDWKLLKNHLKQEGRISKTDCVTIVQTAASIFSREPNLLDLMDPITIIGDIHGQFFDLLKILELAGDLIETKYLFLGDFVDRGSFSIEVLLLLYSLKINYPNSVFLTRGNHESRQLTTFFNFRSECLYKYDLDTYNTIMESFDKLPLACIVNKKFLAVHGGISPSLETLTNIVELSRFGEIPRKGLLCDLLWSDPVNTETGVSSEKFKSNNIRDCSYFYNAQAVNEFLKKSKLLCVIRAHEAQIDGYKMHKWNGSSEFPVVITVFSAPNYCDVYNNKGAILKFINHGLHVQQYNYTIHPYILPNFMNLLTWSIPFVIEKVLEIMINIMRKGDESEITNEAGKGIKELENEIKGNKSDLFKNKIKALGSMMKMLKTLQLENSAILELKGMCPDNKIPKGLLTQGRDAILGAIESFNTAKNMDLVNEKRPE</sequence>
<dbReference type="SMART" id="SM00156">
    <property type="entry name" value="PP2Ac"/>
    <property type="match status" value="1"/>
</dbReference>
<name>A0A1R2CQP6_9CILI</name>
<evidence type="ECO:0000259" key="1">
    <source>
        <dbReference type="SMART" id="SM00156"/>
    </source>
</evidence>
<dbReference type="InterPro" id="IPR043360">
    <property type="entry name" value="PP2B"/>
</dbReference>
<dbReference type="InterPro" id="IPR029052">
    <property type="entry name" value="Metallo-depent_PP-like"/>
</dbReference>
<proteinExistence type="predicted"/>
<organism evidence="2 3">
    <name type="scientific">Stentor coeruleus</name>
    <dbReference type="NCBI Taxonomy" id="5963"/>
    <lineage>
        <taxon>Eukaryota</taxon>
        <taxon>Sar</taxon>
        <taxon>Alveolata</taxon>
        <taxon>Ciliophora</taxon>
        <taxon>Postciliodesmatophora</taxon>
        <taxon>Heterotrichea</taxon>
        <taxon>Heterotrichida</taxon>
        <taxon>Stentoridae</taxon>
        <taxon>Stentor</taxon>
    </lineage>
</organism>
<gene>
    <name evidence="2" type="ORF">SteCoe_6122</name>
</gene>
<dbReference type="PANTHER" id="PTHR45673">
    <property type="entry name" value="SERINE/THREONINE-PROTEIN PHOSPHATASE 2B CATALYTIC SUBUNIT 1-RELATED"/>
    <property type="match status" value="1"/>
</dbReference>
<dbReference type="OrthoDB" id="282592at2759"/>
<dbReference type="SUPFAM" id="SSF56300">
    <property type="entry name" value="Metallo-dependent phosphatases"/>
    <property type="match status" value="1"/>
</dbReference>
<feature type="domain" description="Serine/threonine specific protein phosphatases" evidence="1">
    <location>
        <begin position="52"/>
        <end position="342"/>
    </location>
</feature>
<reference evidence="2 3" key="1">
    <citation type="submission" date="2016-11" db="EMBL/GenBank/DDBJ databases">
        <title>The macronuclear genome of Stentor coeruleus: a giant cell with tiny introns.</title>
        <authorList>
            <person name="Slabodnick M."/>
            <person name="Ruby J.G."/>
            <person name="Reiff S.B."/>
            <person name="Swart E.C."/>
            <person name="Gosai S."/>
            <person name="Prabakaran S."/>
            <person name="Witkowska E."/>
            <person name="Larue G.E."/>
            <person name="Fisher S."/>
            <person name="Freeman R.M."/>
            <person name="Gunawardena J."/>
            <person name="Chu W."/>
            <person name="Stover N.A."/>
            <person name="Gregory B.D."/>
            <person name="Nowacki M."/>
            <person name="Derisi J."/>
            <person name="Roy S.W."/>
            <person name="Marshall W.F."/>
            <person name="Sood P."/>
        </authorList>
    </citation>
    <scope>NUCLEOTIDE SEQUENCE [LARGE SCALE GENOMIC DNA]</scope>
    <source>
        <strain evidence="2">WM001</strain>
    </source>
</reference>
<dbReference type="Proteomes" id="UP000187209">
    <property type="component" value="Unassembled WGS sequence"/>
</dbReference>
<evidence type="ECO:0000313" key="3">
    <source>
        <dbReference type="Proteomes" id="UP000187209"/>
    </source>
</evidence>
<dbReference type="Gene3D" id="3.60.21.10">
    <property type="match status" value="1"/>
</dbReference>
<protein>
    <recommendedName>
        <fullName evidence="1">Serine/threonine specific protein phosphatases domain-containing protein</fullName>
    </recommendedName>
</protein>
<dbReference type="InterPro" id="IPR004843">
    <property type="entry name" value="Calcineurin-like_PHP"/>
</dbReference>
<accession>A0A1R2CQP6</accession>
<dbReference type="Pfam" id="PF00149">
    <property type="entry name" value="Metallophos"/>
    <property type="match status" value="1"/>
</dbReference>